<name>A0A1G8GP23_9PSED</name>
<dbReference type="Pfam" id="PF04055">
    <property type="entry name" value="Radical_SAM"/>
    <property type="match status" value="1"/>
</dbReference>
<comment type="cofactor">
    <cofactor evidence="8">
        <name>Mg(2+)</name>
        <dbReference type="ChEBI" id="CHEBI:18420"/>
    </cofactor>
</comment>
<dbReference type="GO" id="GO:0016840">
    <property type="term" value="F:carbon-nitrogen lyase activity"/>
    <property type="evidence" value="ECO:0007669"/>
    <property type="project" value="UniProtKB-UniRule"/>
</dbReference>
<feature type="binding site" evidence="8">
    <location>
        <position position="44"/>
    </location>
    <ligand>
        <name>[4Fe-4S] cluster</name>
        <dbReference type="ChEBI" id="CHEBI:49883"/>
        <note>4Fe-4S-S-AdoMet</note>
    </ligand>
</feature>
<dbReference type="PANTHER" id="PTHR42836:SF1">
    <property type="entry name" value="7-CARBOXY-7-DEAZAGUANINE SYNTHASE"/>
    <property type="match status" value="1"/>
</dbReference>
<feature type="binding site" evidence="8">
    <location>
        <position position="40"/>
    </location>
    <ligand>
        <name>substrate</name>
    </ligand>
</feature>
<keyword evidence="6 8" id="KW-0411">Iron-sulfur</keyword>
<dbReference type="AlphaFoldDB" id="A0A1G8GP23"/>
<dbReference type="SFLD" id="SFLDS00029">
    <property type="entry name" value="Radical_SAM"/>
    <property type="match status" value="1"/>
</dbReference>
<evidence type="ECO:0000313" key="11">
    <source>
        <dbReference type="Proteomes" id="UP000199636"/>
    </source>
</evidence>
<dbReference type="SUPFAM" id="SSF102114">
    <property type="entry name" value="Radical SAM enzymes"/>
    <property type="match status" value="1"/>
</dbReference>
<dbReference type="PROSITE" id="PS51918">
    <property type="entry name" value="RADICAL_SAM"/>
    <property type="match status" value="1"/>
</dbReference>
<feature type="binding site" evidence="8">
    <location>
        <position position="53"/>
    </location>
    <ligand>
        <name>Mg(2+)</name>
        <dbReference type="ChEBI" id="CHEBI:18420"/>
    </ligand>
</feature>
<dbReference type="HAMAP" id="MF_00917">
    <property type="entry name" value="QueE"/>
    <property type="match status" value="1"/>
</dbReference>
<dbReference type="Proteomes" id="UP000199636">
    <property type="component" value="Unassembled WGS sequence"/>
</dbReference>
<comment type="pathway">
    <text evidence="8">Purine metabolism; 7-cyano-7-deazaguanine biosynthesis.</text>
</comment>
<dbReference type="InterPro" id="IPR007197">
    <property type="entry name" value="rSAM"/>
</dbReference>
<keyword evidence="3 8" id="KW-0479">Metal-binding</keyword>
<comment type="cofactor">
    <cofactor evidence="8">
        <name>S-adenosyl-L-methionine</name>
        <dbReference type="ChEBI" id="CHEBI:59789"/>
    </cofactor>
    <text evidence="8">Binds 1 S-adenosyl-L-methionine per subunit.</text>
</comment>
<feature type="binding site" evidence="8">
    <location>
        <begin position="50"/>
        <end position="52"/>
    </location>
    <ligand>
        <name>S-adenosyl-L-methionine</name>
        <dbReference type="ChEBI" id="CHEBI:59789"/>
    </ligand>
</feature>
<evidence type="ECO:0000256" key="2">
    <source>
        <dbReference type="ARBA" id="ARBA00022691"/>
    </source>
</evidence>
<dbReference type="InterPro" id="IPR013785">
    <property type="entry name" value="Aldolase_TIM"/>
</dbReference>
<evidence type="ECO:0000313" key="10">
    <source>
        <dbReference type="EMBL" id="SDH96051.1"/>
    </source>
</evidence>
<dbReference type="Gene3D" id="3.20.20.70">
    <property type="entry name" value="Aldolase class I"/>
    <property type="match status" value="1"/>
</dbReference>
<evidence type="ECO:0000256" key="4">
    <source>
        <dbReference type="ARBA" id="ARBA00022842"/>
    </source>
</evidence>
<evidence type="ECO:0000256" key="6">
    <source>
        <dbReference type="ARBA" id="ARBA00023014"/>
    </source>
</evidence>
<gene>
    <name evidence="8" type="primary">queE</name>
    <name evidence="10" type="ORF">SAMN05216272_104389</name>
</gene>
<keyword evidence="4 8" id="KW-0460">Magnesium</keyword>
<accession>A0A1G8GP23</accession>
<evidence type="ECO:0000256" key="3">
    <source>
        <dbReference type="ARBA" id="ARBA00022723"/>
    </source>
</evidence>
<comment type="catalytic activity">
    <reaction evidence="8">
        <text>6-carboxy-5,6,7,8-tetrahydropterin + H(+) = 7-carboxy-7-carbaguanine + NH4(+)</text>
        <dbReference type="Rhea" id="RHEA:27974"/>
        <dbReference type="ChEBI" id="CHEBI:15378"/>
        <dbReference type="ChEBI" id="CHEBI:28938"/>
        <dbReference type="ChEBI" id="CHEBI:61032"/>
        <dbReference type="ChEBI" id="CHEBI:61036"/>
        <dbReference type="EC" id="4.3.99.3"/>
    </reaction>
</comment>
<dbReference type="EMBL" id="FNDS01000004">
    <property type="protein sequence ID" value="SDH96051.1"/>
    <property type="molecule type" value="Genomic_DNA"/>
</dbReference>
<dbReference type="GO" id="GO:0000287">
    <property type="term" value="F:magnesium ion binding"/>
    <property type="evidence" value="ECO:0007669"/>
    <property type="project" value="UniProtKB-UniRule"/>
</dbReference>
<comment type="similarity">
    <text evidence="8">Belongs to the radical SAM superfamily. 7-carboxy-7-deazaguanine synthase family.</text>
</comment>
<protein>
    <recommendedName>
        <fullName evidence="8">7-carboxy-7-deazaguanine synthase</fullName>
        <shortName evidence="8">CDG synthase</shortName>
        <ecNumber evidence="8">4.3.99.3</ecNumber>
    </recommendedName>
    <alternativeName>
        <fullName evidence="8">Queuosine biosynthesis protein QueE</fullName>
    </alternativeName>
</protein>
<sequence length="226" mass="25317">MACFAVMPVADMQQTLRITEIFYSLQGEARTVGLPTVFVRLTGCPLRCQYCDSAYAFSGGDIIALDAILERVAAYRPRYVCVTGGEPLAQPNCIPLLQRLCDAGYSVSLETSGALDISATDRRVSRILDLKTPGSGEVARNRYENIAELTPNDQVKFVICSREDYDWAVSKLIEYRLQERAGEVLFSPSYQQVEGRTLADWIVADNLPVRFQLQLHKILWNDEPGR</sequence>
<dbReference type="UniPathway" id="UPA00391"/>
<keyword evidence="8" id="KW-0671">Queuosine biosynthesis</keyword>
<comment type="function">
    <text evidence="8">Catalyzes the complex heterocyclic radical-mediated conversion of 6-carboxy-5,6,7,8-tetrahydropterin (CPH4) to 7-carboxy-7-deazaguanine (CDG), a step common to the biosynthetic pathways of all 7-deazapurine-containing compounds.</text>
</comment>
<dbReference type="PIRSF" id="PIRSF000370">
    <property type="entry name" value="QueE"/>
    <property type="match status" value="1"/>
</dbReference>
<dbReference type="GO" id="GO:0008616">
    <property type="term" value="P:tRNA queuosine(34) biosynthetic process"/>
    <property type="evidence" value="ECO:0007669"/>
    <property type="project" value="UniProtKB-UniRule"/>
</dbReference>
<reference evidence="11" key="1">
    <citation type="submission" date="2016-10" db="EMBL/GenBank/DDBJ databases">
        <authorList>
            <person name="Varghese N."/>
            <person name="Submissions S."/>
        </authorList>
    </citation>
    <scope>NUCLEOTIDE SEQUENCE [LARGE SCALE GENOMIC DNA]</scope>
    <source>
        <strain evidence="11">CCM 7469</strain>
    </source>
</reference>
<dbReference type="InterPro" id="IPR058240">
    <property type="entry name" value="rSAM_sf"/>
</dbReference>
<evidence type="ECO:0000256" key="1">
    <source>
        <dbReference type="ARBA" id="ARBA00022485"/>
    </source>
</evidence>
<dbReference type="InterPro" id="IPR024924">
    <property type="entry name" value="7-CO-7-deazaguanine_synth-like"/>
</dbReference>
<dbReference type="EC" id="4.3.99.3" evidence="8"/>
<organism evidence="10 11">
    <name type="scientific">Pseudomonas panipatensis</name>
    <dbReference type="NCBI Taxonomy" id="428992"/>
    <lineage>
        <taxon>Bacteria</taxon>
        <taxon>Pseudomonadati</taxon>
        <taxon>Pseudomonadota</taxon>
        <taxon>Gammaproteobacteria</taxon>
        <taxon>Pseudomonadales</taxon>
        <taxon>Pseudomonadaceae</taxon>
        <taxon>Pseudomonas</taxon>
    </lineage>
</organism>
<proteinExistence type="inferred from homology"/>
<dbReference type="CDD" id="cd01335">
    <property type="entry name" value="Radical_SAM"/>
    <property type="match status" value="1"/>
</dbReference>
<feature type="binding site" evidence="8">
    <location>
        <position position="48"/>
    </location>
    <ligand>
        <name>[4Fe-4S] cluster</name>
        <dbReference type="ChEBI" id="CHEBI:49883"/>
        <note>4Fe-4S-S-AdoMet</note>
    </ligand>
</feature>
<comment type="cofactor">
    <cofactor evidence="8">
        <name>[4Fe-4S] cluster</name>
        <dbReference type="ChEBI" id="CHEBI:49883"/>
    </cofactor>
    <text evidence="8">Binds 1 [4Fe-4S] cluster. The cluster is coordinated with 3 cysteines and an exchangeable S-adenosyl-L-methionine.</text>
</comment>
<feature type="binding site" evidence="8">
    <location>
        <position position="51"/>
    </location>
    <ligand>
        <name>[4Fe-4S] cluster</name>
        <dbReference type="ChEBI" id="CHEBI:49883"/>
        <note>4Fe-4S-S-AdoMet</note>
    </ligand>
</feature>
<keyword evidence="1 8" id="KW-0004">4Fe-4S</keyword>
<evidence type="ECO:0000259" key="9">
    <source>
        <dbReference type="PROSITE" id="PS51918"/>
    </source>
</evidence>
<keyword evidence="5 8" id="KW-0408">Iron</keyword>
<dbReference type="GO" id="GO:1904047">
    <property type="term" value="F:S-adenosyl-L-methionine binding"/>
    <property type="evidence" value="ECO:0007669"/>
    <property type="project" value="UniProtKB-UniRule"/>
</dbReference>
<feature type="binding site" evidence="8">
    <location>
        <position position="83"/>
    </location>
    <ligand>
        <name>substrate</name>
    </ligand>
</feature>
<dbReference type="GO" id="GO:0051539">
    <property type="term" value="F:4 iron, 4 sulfur cluster binding"/>
    <property type="evidence" value="ECO:0007669"/>
    <property type="project" value="UniProtKB-UniRule"/>
</dbReference>
<feature type="binding site" evidence="8">
    <location>
        <begin position="25"/>
        <end position="27"/>
    </location>
    <ligand>
        <name>substrate</name>
    </ligand>
</feature>
<dbReference type="NCBIfam" id="TIGR04349">
    <property type="entry name" value="rSAM_QueE_gams"/>
    <property type="match status" value="1"/>
</dbReference>
<dbReference type="PANTHER" id="PTHR42836">
    <property type="entry name" value="7-CARBOXY-7-DEAZAGUANINE SYNTHASE"/>
    <property type="match status" value="1"/>
</dbReference>
<keyword evidence="7 8" id="KW-0456">Lyase</keyword>
<dbReference type="STRING" id="428992.SAMN05216272_104389"/>
<keyword evidence="11" id="KW-1185">Reference proteome</keyword>
<feature type="domain" description="Radical SAM core" evidence="9">
    <location>
        <begin position="31"/>
        <end position="222"/>
    </location>
</feature>
<evidence type="ECO:0000256" key="5">
    <source>
        <dbReference type="ARBA" id="ARBA00023004"/>
    </source>
</evidence>
<keyword evidence="2 8" id="KW-0949">S-adenosyl-L-methionine</keyword>
<evidence type="ECO:0000256" key="8">
    <source>
        <dbReference type="HAMAP-Rule" id="MF_00917"/>
    </source>
</evidence>
<feature type="binding site" evidence="8">
    <location>
        <position position="85"/>
    </location>
    <ligand>
        <name>S-adenosyl-L-methionine</name>
        <dbReference type="ChEBI" id="CHEBI:59789"/>
    </ligand>
</feature>
<dbReference type="InterPro" id="IPR027621">
    <property type="entry name" value="rSAM_QueE_gams"/>
</dbReference>
<comment type="caution">
    <text evidence="8">Lacks conserved residue(s) required for the propagation of feature annotation.</text>
</comment>
<evidence type="ECO:0000256" key="7">
    <source>
        <dbReference type="ARBA" id="ARBA00023239"/>
    </source>
</evidence>
<comment type="subunit">
    <text evidence="8">Homodimer.</text>
</comment>